<organism evidence="1 2">
    <name type="scientific">Ramlibacter pallidus</name>
    <dbReference type="NCBI Taxonomy" id="2780087"/>
    <lineage>
        <taxon>Bacteria</taxon>
        <taxon>Pseudomonadati</taxon>
        <taxon>Pseudomonadota</taxon>
        <taxon>Betaproteobacteria</taxon>
        <taxon>Burkholderiales</taxon>
        <taxon>Comamonadaceae</taxon>
        <taxon>Ramlibacter</taxon>
    </lineage>
</organism>
<reference evidence="1 2" key="1">
    <citation type="submission" date="2020-10" db="EMBL/GenBank/DDBJ databases">
        <title>Ramlibacter sp. HM2 16S ribosomal RNA gene Genome sequencing and assembly.</title>
        <authorList>
            <person name="Kang M."/>
        </authorList>
    </citation>
    <scope>NUCLEOTIDE SEQUENCE [LARGE SCALE GENOMIC DNA]</scope>
    <source>
        <strain evidence="1 2">HM2</strain>
    </source>
</reference>
<evidence type="ECO:0000313" key="2">
    <source>
        <dbReference type="Proteomes" id="UP000806285"/>
    </source>
</evidence>
<dbReference type="RefSeq" id="WP_193677675.1">
    <property type="nucleotide sequence ID" value="NZ_JADDIV010000004.1"/>
</dbReference>
<evidence type="ECO:0008006" key="3">
    <source>
        <dbReference type="Google" id="ProtNLM"/>
    </source>
</evidence>
<gene>
    <name evidence="1" type="ORF">IM787_16005</name>
</gene>
<protein>
    <recommendedName>
        <fullName evidence="3">Zinc finger/thioredoxin putative domain-containing protein</fullName>
    </recommendedName>
</protein>
<name>A0ABR9S6B6_9BURK</name>
<sequence length="80" mass="8914">MGQAQRPAPPGQESFDRSCAYCGARFRVRIAHGPFADHAEEYACPECGKRYETGAAHAPVVELVQPRQDGKTDRYQDTLF</sequence>
<keyword evidence="2" id="KW-1185">Reference proteome</keyword>
<dbReference type="EMBL" id="JADDIV010000004">
    <property type="protein sequence ID" value="MBE7369068.1"/>
    <property type="molecule type" value="Genomic_DNA"/>
</dbReference>
<accession>A0ABR9S6B6</accession>
<dbReference type="Proteomes" id="UP000806285">
    <property type="component" value="Unassembled WGS sequence"/>
</dbReference>
<evidence type="ECO:0000313" key="1">
    <source>
        <dbReference type="EMBL" id="MBE7369068.1"/>
    </source>
</evidence>
<comment type="caution">
    <text evidence="1">The sequence shown here is derived from an EMBL/GenBank/DDBJ whole genome shotgun (WGS) entry which is preliminary data.</text>
</comment>
<proteinExistence type="predicted"/>